<proteinExistence type="predicted"/>
<comment type="caution">
    <text evidence="2">The sequence shown here is derived from an EMBL/GenBank/DDBJ whole genome shotgun (WGS) entry which is preliminary data.</text>
</comment>
<dbReference type="InterPro" id="IPR041519">
    <property type="entry name" value="HEPN_RiboL-PSP"/>
</dbReference>
<evidence type="ECO:0000259" key="1">
    <source>
        <dbReference type="Pfam" id="PF18735"/>
    </source>
</evidence>
<evidence type="ECO:0000313" key="3">
    <source>
        <dbReference type="Proteomes" id="UP000014316"/>
    </source>
</evidence>
<name>A0A829GKN1_LACPA</name>
<gene>
    <name evidence="2" type="ORF">Lpp123_01564</name>
</gene>
<dbReference type="Proteomes" id="UP000014316">
    <property type="component" value="Unassembled WGS sequence"/>
</dbReference>
<organism evidence="2 3">
    <name type="scientific">Lacticaseibacillus paracasei subsp. paracasei Lpp123</name>
    <dbReference type="NCBI Taxonomy" id="1256201"/>
    <lineage>
        <taxon>Bacteria</taxon>
        <taxon>Bacillati</taxon>
        <taxon>Bacillota</taxon>
        <taxon>Bacilli</taxon>
        <taxon>Lactobacillales</taxon>
        <taxon>Lactobacillaceae</taxon>
        <taxon>Lacticaseibacillus</taxon>
    </lineage>
</organism>
<dbReference type="EMBL" id="ANJW01000085">
    <property type="protein sequence ID" value="EPC58477.1"/>
    <property type="molecule type" value="Genomic_DNA"/>
</dbReference>
<dbReference type="Pfam" id="PF18735">
    <property type="entry name" value="HEPN_RiboL-PSP"/>
    <property type="match status" value="1"/>
</dbReference>
<sequence>MKVKNIEILQDKIDREMFWRREEIIRLNIRANQPSENATILRAGYLLLYSSWEGFIRSIANLYVVFVFSRDISLHDLRDGFQAVYFQQSFSKVNNLPTSAQLQEFIREVHSKELERPKRKFVDTTGKRFINTDSNLNFQRLARIVSVLDLPLDFSLKKEWIDRDLLKVRNEIAHGERSDVDVEMFNETVSHVLEMMDLFSEGIMTAAEKKLYRR</sequence>
<dbReference type="AlphaFoldDB" id="A0A829GKN1"/>
<protein>
    <recommendedName>
        <fullName evidence="1">RiboL-PSP-HEPN domain-containing protein</fullName>
    </recommendedName>
</protein>
<feature type="domain" description="RiboL-PSP-HEPN" evidence="1">
    <location>
        <begin position="16"/>
        <end position="203"/>
    </location>
</feature>
<reference evidence="2 3" key="1">
    <citation type="journal article" date="2013" name="PLoS ONE">
        <title>Lactobacillus paracasei comparative genomics: towards species pan-genome definition and exploitation of diversity.</title>
        <authorList>
            <person name="Smokvina T."/>
            <person name="Wels M."/>
            <person name="Polka J."/>
            <person name="Chervaux C."/>
            <person name="Brisse S."/>
            <person name="Boekhorst J."/>
            <person name="van Hylckama Vlieg J.E."/>
            <person name="Siezen R.J."/>
        </authorList>
    </citation>
    <scope>NUCLEOTIDE SEQUENCE [LARGE SCALE GENOMIC DNA]</scope>
    <source>
        <strain evidence="2 3">Lpp123</strain>
    </source>
</reference>
<evidence type="ECO:0000313" key="2">
    <source>
        <dbReference type="EMBL" id="EPC58477.1"/>
    </source>
</evidence>
<accession>A0A829GKN1</accession>